<keyword evidence="1" id="KW-0812">Transmembrane</keyword>
<keyword evidence="1" id="KW-1133">Transmembrane helix</keyword>
<evidence type="ECO:0000313" key="2">
    <source>
        <dbReference type="EMBL" id="VAW05023.1"/>
    </source>
</evidence>
<proteinExistence type="predicted"/>
<gene>
    <name evidence="2" type="ORF">MNBD_ACTINO02-2900</name>
</gene>
<accession>A0A3B0SLC2</accession>
<dbReference type="EMBL" id="UOEK01000307">
    <property type="protein sequence ID" value="VAW05023.1"/>
    <property type="molecule type" value="Genomic_DNA"/>
</dbReference>
<name>A0A3B0SLC2_9ZZZZ</name>
<protein>
    <submittedName>
        <fullName evidence="2">Uncharacterized protein</fullName>
    </submittedName>
</protein>
<sequence length="288" mass="30194">MDSEEFEEIPWSHLIPDTTPSGNRTVMIAGGIVIALVVGVFGARMLGGAEQQTVLEPVSSSSPTVNVDSPVELAVTVPPTTAAANVLYTEADLMASLSPSAAPSVSATYFATRFVRDFFTVDGDVAARARLAALFVDGDQLPLPHGQDMPTTYVEWTGVVRSVTTPAGLDVVVAFQMLEESDGSGEDFVRSDVLEATVSLVAVGDGYAVASLPSVSVSTTPQPLASWVGSATAPQWVIDSAMREIGRFASDADVIAAELVDGGDWRVVLLATRSGVSWPIQLRVLVTP</sequence>
<keyword evidence="1" id="KW-0472">Membrane</keyword>
<evidence type="ECO:0000256" key="1">
    <source>
        <dbReference type="SAM" id="Phobius"/>
    </source>
</evidence>
<dbReference type="AlphaFoldDB" id="A0A3B0SLC2"/>
<feature type="transmembrane region" description="Helical" evidence="1">
    <location>
        <begin position="26"/>
        <end position="46"/>
    </location>
</feature>
<organism evidence="2">
    <name type="scientific">hydrothermal vent metagenome</name>
    <dbReference type="NCBI Taxonomy" id="652676"/>
    <lineage>
        <taxon>unclassified sequences</taxon>
        <taxon>metagenomes</taxon>
        <taxon>ecological metagenomes</taxon>
    </lineage>
</organism>
<reference evidence="2" key="1">
    <citation type="submission" date="2018-06" db="EMBL/GenBank/DDBJ databases">
        <authorList>
            <person name="Zhirakovskaya E."/>
        </authorList>
    </citation>
    <scope>NUCLEOTIDE SEQUENCE</scope>
</reference>